<comment type="caution">
    <text evidence="1">The sequence shown here is derived from an EMBL/GenBank/DDBJ whole genome shotgun (WGS) entry which is preliminary data.</text>
</comment>
<name>A0A412AV58_9FIRM</name>
<reference evidence="1 2" key="1">
    <citation type="submission" date="2018-08" db="EMBL/GenBank/DDBJ databases">
        <title>A genome reference for cultivated species of the human gut microbiota.</title>
        <authorList>
            <person name="Zou Y."/>
            <person name="Xue W."/>
            <person name="Luo G."/>
        </authorList>
    </citation>
    <scope>NUCLEOTIDE SEQUENCE [LARGE SCALE GENOMIC DNA]</scope>
    <source>
        <strain evidence="1 2">AF28-26</strain>
    </source>
</reference>
<dbReference type="AlphaFoldDB" id="A0A412AV58"/>
<proteinExistence type="predicted"/>
<organism evidence="1 2">
    <name type="scientific">[Clostridium] leptum</name>
    <dbReference type="NCBI Taxonomy" id="1535"/>
    <lineage>
        <taxon>Bacteria</taxon>
        <taxon>Bacillati</taxon>
        <taxon>Bacillota</taxon>
        <taxon>Clostridia</taxon>
        <taxon>Eubacteriales</taxon>
        <taxon>Oscillospiraceae</taxon>
        <taxon>Oscillospiraceae incertae sedis</taxon>
    </lineage>
</organism>
<protein>
    <submittedName>
        <fullName evidence="1">Uncharacterized protein</fullName>
    </submittedName>
</protein>
<dbReference type="Proteomes" id="UP000284751">
    <property type="component" value="Unassembled WGS sequence"/>
</dbReference>
<evidence type="ECO:0000313" key="2">
    <source>
        <dbReference type="Proteomes" id="UP000284751"/>
    </source>
</evidence>
<accession>A0A412AV58</accession>
<evidence type="ECO:0000313" key="1">
    <source>
        <dbReference type="EMBL" id="RGQ36363.1"/>
    </source>
</evidence>
<gene>
    <name evidence="1" type="ORF">DWY99_11560</name>
</gene>
<sequence>MQNLPAVPTSVPQYTFDMIQTACAECMDKGQAQQLQGLLQKFGIRRIPELRSEQYGAFATELRGLGARI</sequence>
<dbReference type="EMBL" id="QRTC01000054">
    <property type="protein sequence ID" value="RGQ36363.1"/>
    <property type="molecule type" value="Genomic_DNA"/>
</dbReference>